<organism evidence="2 3">
    <name type="scientific">Syntrophus aciditrophicus (strain SB)</name>
    <dbReference type="NCBI Taxonomy" id="56780"/>
    <lineage>
        <taxon>Bacteria</taxon>
        <taxon>Pseudomonadati</taxon>
        <taxon>Thermodesulfobacteriota</taxon>
        <taxon>Syntrophia</taxon>
        <taxon>Syntrophales</taxon>
        <taxon>Syntrophaceae</taxon>
        <taxon>Syntrophus</taxon>
    </lineage>
</organism>
<gene>
    <name evidence="2" type="ORF">SYN_01104</name>
</gene>
<dbReference type="EMBL" id="CP000252">
    <property type="protein sequence ID" value="ABC76303.1"/>
    <property type="molecule type" value="Genomic_DNA"/>
</dbReference>
<name>Q2LPU3_SYNAS</name>
<dbReference type="eggNOG" id="COG0500">
    <property type="taxonomic scope" value="Bacteria"/>
</dbReference>
<dbReference type="HOGENOM" id="CLU_101011_0_0_7"/>
<accession>Q2LPU3</accession>
<proteinExistence type="predicted"/>
<dbReference type="PANTHER" id="PTHR43861">
    <property type="entry name" value="TRANS-ACONITATE 2-METHYLTRANSFERASE-RELATED"/>
    <property type="match status" value="1"/>
</dbReference>
<dbReference type="SUPFAM" id="SSF53335">
    <property type="entry name" value="S-adenosyl-L-methionine-dependent methyltransferases"/>
    <property type="match status" value="1"/>
</dbReference>
<dbReference type="Gene3D" id="3.40.50.150">
    <property type="entry name" value="Vaccinia Virus protein VP39"/>
    <property type="match status" value="1"/>
</dbReference>
<sequence length="240" mass="28014">MPNDKLRISSHYLGDSGKKYFEDGFKKESEPGRLFQSRYFQPYCDRDIDLLDFGCADGFILRSLPARRRIGIEVNPAARQRCEELCLKENTSIELHDTLTCVENEAVDTIISNHCLEHVPNPMENLEHMKRCLRPRGYLVLVVPFDDWRNAQHRVWQPNNKDHHLYTWSPMNLGNMVSEAGFQIVSVSLCSQAWSPKIIWIQRKMGDFFFKIACRVLSIIKNRREVLLVARKPCVQSCHY</sequence>
<dbReference type="RefSeq" id="WP_011416337.1">
    <property type="nucleotide sequence ID" value="NC_007759.1"/>
</dbReference>
<dbReference type="Proteomes" id="UP000001933">
    <property type="component" value="Chromosome"/>
</dbReference>
<dbReference type="PANTHER" id="PTHR43861:SF3">
    <property type="entry name" value="PUTATIVE (AFU_ORTHOLOGUE AFUA_2G14390)-RELATED"/>
    <property type="match status" value="1"/>
</dbReference>
<dbReference type="STRING" id="56780.SYN_01104"/>
<dbReference type="Pfam" id="PF13489">
    <property type="entry name" value="Methyltransf_23"/>
    <property type="match status" value="1"/>
</dbReference>
<keyword evidence="1" id="KW-0808">Transferase</keyword>
<reference evidence="2 3" key="1">
    <citation type="journal article" date="2007" name="Proc. Natl. Acad. Sci. U.S.A.">
        <title>The genome of Syntrophus aciditrophicus: life at the thermodynamic limit of microbial growth.</title>
        <authorList>
            <person name="McInerney M.J."/>
            <person name="Rohlin L."/>
            <person name="Mouttaki H."/>
            <person name="Kim U."/>
            <person name="Krupp R.S."/>
            <person name="Rios-Hernandez L."/>
            <person name="Sieber J."/>
            <person name="Struchtemeyer C.G."/>
            <person name="Bhattacharyya A."/>
            <person name="Campbell J.W."/>
            <person name="Gunsalus R.P."/>
        </authorList>
    </citation>
    <scope>NUCLEOTIDE SEQUENCE [LARGE SCALE GENOMIC DNA]</scope>
    <source>
        <strain evidence="2 3">SB</strain>
    </source>
</reference>
<keyword evidence="3" id="KW-1185">Reference proteome</keyword>
<evidence type="ECO:0000313" key="3">
    <source>
        <dbReference type="Proteomes" id="UP000001933"/>
    </source>
</evidence>
<protein>
    <submittedName>
        <fullName evidence="2">Hypothetical cytosolic protein</fullName>
    </submittedName>
</protein>
<dbReference type="GO" id="GO:0016740">
    <property type="term" value="F:transferase activity"/>
    <property type="evidence" value="ECO:0007669"/>
    <property type="project" value="UniProtKB-KW"/>
</dbReference>
<dbReference type="KEGG" id="sat:SYN_01104"/>
<dbReference type="InterPro" id="IPR029063">
    <property type="entry name" value="SAM-dependent_MTases_sf"/>
</dbReference>
<dbReference type="InParanoid" id="Q2LPU3"/>
<evidence type="ECO:0000313" key="2">
    <source>
        <dbReference type="EMBL" id="ABC76303.1"/>
    </source>
</evidence>
<dbReference type="OrthoDB" id="9815644at2"/>
<dbReference type="CDD" id="cd02440">
    <property type="entry name" value="AdoMet_MTases"/>
    <property type="match status" value="1"/>
</dbReference>
<dbReference type="AlphaFoldDB" id="Q2LPU3"/>
<evidence type="ECO:0000256" key="1">
    <source>
        <dbReference type="ARBA" id="ARBA00022679"/>
    </source>
</evidence>
<dbReference type="FunCoup" id="Q2LPU3">
    <property type="interactions" value="57"/>
</dbReference>